<evidence type="ECO:0000313" key="2">
    <source>
        <dbReference type="EMBL" id="KAK5608784.1"/>
    </source>
</evidence>
<dbReference type="EMBL" id="JAHHUM010001782">
    <property type="protein sequence ID" value="KAK5608784.1"/>
    <property type="molecule type" value="Genomic_DNA"/>
</dbReference>
<dbReference type="Proteomes" id="UP001311232">
    <property type="component" value="Unassembled WGS sequence"/>
</dbReference>
<reference evidence="2 3" key="1">
    <citation type="submission" date="2021-06" db="EMBL/GenBank/DDBJ databases">
        <authorList>
            <person name="Palmer J.M."/>
        </authorList>
    </citation>
    <scope>NUCLEOTIDE SEQUENCE [LARGE SCALE GENOMIC DNA]</scope>
    <source>
        <strain evidence="2 3">MEX-2019</strain>
        <tissue evidence="2">Muscle</tissue>
    </source>
</reference>
<feature type="region of interest" description="Disordered" evidence="1">
    <location>
        <begin position="215"/>
        <end position="236"/>
    </location>
</feature>
<proteinExistence type="predicted"/>
<comment type="caution">
    <text evidence="2">The sequence shown here is derived from an EMBL/GenBank/DDBJ whole genome shotgun (WGS) entry which is preliminary data.</text>
</comment>
<evidence type="ECO:0000256" key="1">
    <source>
        <dbReference type="SAM" id="MobiDB-lite"/>
    </source>
</evidence>
<sequence length="260" mass="28038">MWPNQGPPPPPMGQQNPAFPPGHCAPYVTAPGPGIYPYAPHPAYPGYPAGQYPAGPYPAGQYPAGHYSTPMNPAMIPHGPTGVMPHGAPGPHPYPMHPAGHPFHHRDVHLGPFLHSPNGFGHGPHKGYHHHHHAGFKPAAGILAGGMAVGMAFHGHKANKKMRKKMKKAHKYHMHGYYKHGKSSSSSRVELDLASLFPLPRVLSKLSPGFLPSRTSPLLPLKPQPSPRSVSSALTRSVSVTKDPRFCTDHYSCSYGLRSD</sequence>
<name>A0AAV9RIB3_9TELE</name>
<feature type="region of interest" description="Disordered" evidence="1">
    <location>
        <begin position="1"/>
        <end position="24"/>
    </location>
</feature>
<gene>
    <name evidence="2" type="ORF">CRENBAI_020277</name>
</gene>
<accession>A0AAV9RIB3</accession>
<evidence type="ECO:0000313" key="3">
    <source>
        <dbReference type="Proteomes" id="UP001311232"/>
    </source>
</evidence>
<keyword evidence="3" id="KW-1185">Reference proteome</keyword>
<protein>
    <recommendedName>
        <fullName evidence="4">Proline-rich protein 13</fullName>
    </recommendedName>
</protein>
<feature type="compositionally biased region" description="Pro residues" evidence="1">
    <location>
        <begin position="1"/>
        <end position="12"/>
    </location>
</feature>
<dbReference type="AlphaFoldDB" id="A0AAV9RIB3"/>
<evidence type="ECO:0008006" key="4">
    <source>
        <dbReference type="Google" id="ProtNLM"/>
    </source>
</evidence>
<organism evidence="2 3">
    <name type="scientific">Crenichthys baileyi</name>
    <name type="common">White River springfish</name>
    <dbReference type="NCBI Taxonomy" id="28760"/>
    <lineage>
        <taxon>Eukaryota</taxon>
        <taxon>Metazoa</taxon>
        <taxon>Chordata</taxon>
        <taxon>Craniata</taxon>
        <taxon>Vertebrata</taxon>
        <taxon>Euteleostomi</taxon>
        <taxon>Actinopterygii</taxon>
        <taxon>Neopterygii</taxon>
        <taxon>Teleostei</taxon>
        <taxon>Neoteleostei</taxon>
        <taxon>Acanthomorphata</taxon>
        <taxon>Ovalentaria</taxon>
        <taxon>Atherinomorphae</taxon>
        <taxon>Cyprinodontiformes</taxon>
        <taxon>Goodeidae</taxon>
        <taxon>Crenichthys</taxon>
    </lineage>
</organism>